<keyword evidence="1" id="KW-0472">Membrane</keyword>
<organism evidence="2 3">
    <name type="scientific">Corynebacterium tuscaniense</name>
    <dbReference type="NCBI Taxonomy" id="302449"/>
    <lineage>
        <taxon>Bacteria</taxon>
        <taxon>Bacillati</taxon>
        <taxon>Actinomycetota</taxon>
        <taxon>Actinomycetes</taxon>
        <taxon>Mycobacteriales</taxon>
        <taxon>Corynebacteriaceae</taxon>
        <taxon>Corynebacterium</taxon>
    </lineage>
</organism>
<proteinExistence type="predicted"/>
<dbReference type="EMBL" id="PNHG01000001">
    <property type="protein sequence ID" value="PMC65510.1"/>
    <property type="molecule type" value="Genomic_DNA"/>
</dbReference>
<keyword evidence="1" id="KW-0812">Transmembrane</keyword>
<protein>
    <submittedName>
        <fullName evidence="2">Uncharacterized protein</fullName>
    </submittedName>
</protein>
<feature type="transmembrane region" description="Helical" evidence="1">
    <location>
        <begin position="32"/>
        <end position="52"/>
    </location>
</feature>
<keyword evidence="1" id="KW-1133">Transmembrane helix</keyword>
<comment type="caution">
    <text evidence="2">The sequence shown here is derived from an EMBL/GenBank/DDBJ whole genome shotgun (WGS) entry which is preliminary data.</text>
</comment>
<evidence type="ECO:0000313" key="3">
    <source>
        <dbReference type="Proteomes" id="UP000235836"/>
    </source>
</evidence>
<evidence type="ECO:0000313" key="2">
    <source>
        <dbReference type="EMBL" id="PMC65510.1"/>
    </source>
</evidence>
<reference evidence="2 3" key="1">
    <citation type="submission" date="2017-09" db="EMBL/GenBank/DDBJ databases">
        <title>Bacterial strain isolated from the female urinary microbiota.</title>
        <authorList>
            <person name="Thomas-White K."/>
            <person name="Kumar N."/>
            <person name="Forster S."/>
            <person name="Putonti C."/>
            <person name="Lawley T."/>
            <person name="Wolfe A.J."/>
        </authorList>
    </citation>
    <scope>NUCLEOTIDE SEQUENCE [LARGE SCALE GENOMIC DNA]</scope>
    <source>
        <strain evidence="2 3">UMB0792</strain>
    </source>
</reference>
<dbReference type="AlphaFoldDB" id="A0A2N6T856"/>
<dbReference type="RefSeq" id="WP_034664723.1">
    <property type="nucleotide sequence ID" value="NZ_JBHRZL010000045.1"/>
</dbReference>
<evidence type="ECO:0000256" key="1">
    <source>
        <dbReference type="SAM" id="Phobius"/>
    </source>
</evidence>
<dbReference type="Proteomes" id="UP000235836">
    <property type="component" value="Unassembled WGS sequence"/>
</dbReference>
<sequence>MTLDTATNLFYYAQQMNKDAPIGPEFGKAEPIGAFIVVALAVVVLSIGWAFYRRYTRFNRRRAFAEANGLDVFDREAIDRAMAEQGVLDRRKQRFF</sequence>
<keyword evidence="3" id="KW-1185">Reference proteome</keyword>
<accession>A0A2N6T856</accession>
<gene>
    <name evidence="2" type="ORF">CJ203_01190</name>
</gene>
<name>A0A2N6T856_9CORY</name>